<proteinExistence type="predicted"/>
<comment type="caution">
    <text evidence="1">The sequence shown here is derived from an EMBL/GenBank/DDBJ whole genome shotgun (WGS) entry which is preliminary data.</text>
</comment>
<dbReference type="AlphaFoldDB" id="A0A1Y1QV63"/>
<sequence>MKGMKNKISSIEQYKPVVRTTVKRCAVNTVPVAKNVLSGKISFTAMGMMAYILAQPKGWEMDVDTLVAATADCERPISRGLAYKIILELRNAGFISMNRDGLNGVFYQISDMPLDFNEVQSLKGKE</sequence>
<dbReference type="EMBL" id="MTEJ01000027">
    <property type="protein sequence ID" value="OQX14556.1"/>
    <property type="molecule type" value="Genomic_DNA"/>
</dbReference>
<evidence type="ECO:0000313" key="1">
    <source>
        <dbReference type="EMBL" id="OQX14556.1"/>
    </source>
</evidence>
<accession>A0A1Y1QV63</accession>
<evidence type="ECO:0008006" key="3">
    <source>
        <dbReference type="Google" id="ProtNLM"/>
    </source>
</evidence>
<dbReference type="Proteomes" id="UP000192491">
    <property type="component" value="Unassembled WGS sequence"/>
</dbReference>
<organism evidence="1 2">
    <name type="scientific">Thiothrix lacustris</name>
    <dbReference type="NCBI Taxonomy" id="525917"/>
    <lineage>
        <taxon>Bacteria</taxon>
        <taxon>Pseudomonadati</taxon>
        <taxon>Pseudomonadota</taxon>
        <taxon>Gammaproteobacteria</taxon>
        <taxon>Thiotrichales</taxon>
        <taxon>Thiotrichaceae</taxon>
        <taxon>Thiothrix</taxon>
    </lineage>
</organism>
<protein>
    <recommendedName>
        <fullName evidence="3">Replication protein</fullName>
    </recommendedName>
</protein>
<gene>
    <name evidence="1" type="ORF">BWK73_09175</name>
</gene>
<reference evidence="1 2" key="1">
    <citation type="submission" date="2017-01" db="EMBL/GenBank/DDBJ databases">
        <title>Novel large sulfur bacteria in the metagenomes of groundwater-fed chemosynthetic microbial mats in the Lake Huron basin.</title>
        <authorList>
            <person name="Sharrar A.M."/>
            <person name="Flood B.E."/>
            <person name="Bailey J.V."/>
            <person name="Jones D.S."/>
            <person name="Biddanda B."/>
            <person name="Ruberg S.A."/>
            <person name="Marcus D.N."/>
            <person name="Dick G.J."/>
        </authorList>
    </citation>
    <scope>NUCLEOTIDE SEQUENCE [LARGE SCALE GENOMIC DNA]</scope>
    <source>
        <strain evidence="1">A8</strain>
    </source>
</reference>
<evidence type="ECO:0000313" key="2">
    <source>
        <dbReference type="Proteomes" id="UP000192491"/>
    </source>
</evidence>
<name>A0A1Y1QV63_9GAMM</name>